<sequence length="160" mass="18518">MSKRKIKQHVDFFSEKWKTLERLSEAYAKAAGLTPMSLNVLGILYEHTQGCTQKLICKQSQYNKQSVNMIIKSFWRQGLVELSEMKEDRRNKQVKLSEKGQKYADCVIGSLWKCENDALEKITPEQQEALIIFLDIYEECFRNEIAALTKIMDTEASTNA</sequence>
<dbReference type="PANTHER" id="PTHR42756:SF1">
    <property type="entry name" value="TRANSCRIPTIONAL REPRESSOR OF EMRAB OPERON"/>
    <property type="match status" value="1"/>
</dbReference>
<gene>
    <name evidence="5" type="ORF">ELLFYP34_03358</name>
</gene>
<protein>
    <submittedName>
        <fullName evidence="5">MarR family protein</fullName>
    </submittedName>
</protein>
<evidence type="ECO:0000259" key="4">
    <source>
        <dbReference type="PROSITE" id="PS50995"/>
    </source>
</evidence>
<proteinExistence type="predicted"/>
<dbReference type="PROSITE" id="PS50995">
    <property type="entry name" value="HTH_MARR_2"/>
    <property type="match status" value="1"/>
</dbReference>
<dbReference type="InterPro" id="IPR000835">
    <property type="entry name" value="HTH_MarR-typ"/>
</dbReference>
<dbReference type="InterPro" id="IPR036388">
    <property type="entry name" value="WH-like_DNA-bd_sf"/>
</dbReference>
<name>A0A6N3ECN2_EUBLI</name>
<dbReference type="Gene3D" id="1.10.10.10">
    <property type="entry name" value="Winged helix-like DNA-binding domain superfamily/Winged helix DNA-binding domain"/>
    <property type="match status" value="1"/>
</dbReference>
<feature type="domain" description="HTH marR-type" evidence="4">
    <location>
        <begin position="1"/>
        <end position="139"/>
    </location>
</feature>
<dbReference type="Pfam" id="PF12802">
    <property type="entry name" value="MarR_2"/>
    <property type="match status" value="1"/>
</dbReference>
<keyword evidence="3" id="KW-0804">Transcription</keyword>
<dbReference type="EMBL" id="CACRTR010000011">
    <property type="protein sequence ID" value="VYU36461.1"/>
    <property type="molecule type" value="Genomic_DNA"/>
</dbReference>
<organism evidence="5">
    <name type="scientific">Eubacterium limosum</name>
    <dbReference type="NCBI Taxonomy" id="1736"/>
    <lineage>
        <taxon>Bacteria</taxon>
        <taxon>Bacillati</taxon>
        <taxon>Bacillota</taxon>
        <taxon>Clostridia</taxon>
        <taxon>Eubacteriales</taxon>
        <taxon>Eubacteriaceae</taxon>
        <taxon>Eubacterium</taxon>
    </lineage>
</organism>
<evidence type="ECO:0000256" key="3">
    <source>
        <dbReference type="ARBA" id="ARBA00023163"/>
    </source>
</evidence>
<dbReference type="AlphaFoldDB" id="A0A6N3ECN2"/>
<reference evidence="5" key="1">
    <citation type="submission" date="2019-11" db="EMBL/GenBank/DDBJ databases">
        <authorList>
            <person name="Feng L."/>
        </authorList>
    </citation>
    <scope>NUCLEOTIDE SEQUENCE</scope>
    <source>
        <strain evidence="5">ElimosumLFYP34</strain>
    </source>
</reference>
<dbReference type="PANTHER" id="PTHR42756">
    <property type="entry name" value="TRANSCRIPTIONAL REGULATOR, MARR"/>
    <property type="match status" value="1"/>
</dbReference>
<dbReference type="InterPro" id="IPR036390">
    <property type="entry name" value="WH_DNA-bd_sf"/>
</dbReference>
<keyword evidence="2" id="KW-0238">DNA-binding</keyword>
<keyword evidence="1" id="KW-0805">Transcription regulation</keyword>
<dbReference type="SUPFAM" id="SSF46785">
    <property type="entry name" value="Winged helix' DNA-binding domain"/>
    <property type="match status" value="1"/>
</dbReference>
<dbReference type="GO" id="GO:0003700">
    <property type="term" value="F:DNA-binding transcription factor activity"/>
    <property type="evidence" value="ECO:0007669"/>
    <property type="project" value="InterPro"/>
</dbReference>
<evidence type="ECO:0000256" key="2">
    <source>
        <dbReference type="ARBA" id="ARBA00023125"/>
    </source>
</evidence>
<evidence type="ECO:0000313" key="5">
    <source>
        <dbReference type="EMBL" id="VYU36461.1"/>
    </source>
</evidence>
<dbReference type="GO" id="GO:0003677">
    <property type="term" value="F:DNA binding"/>
    <property type="evidence" value="ECO:0007669"/>
    <property type="project" value="UniProtKB-KW"/>
</dbReference>
<dbReference type="SMART" id="SM00347">
    <property type="entry name" value="HTH_MARR"/>
    <property type="match status" value="1"/>
</dbReference>
<evidence type="ECO:0000256" key="1">
    <source>
        <dbReference type="ARBA" id="ARBA00023015"/>
    </source>
</evidence>
<accession>A0A6N3ECN2</accession>